<dbReference type="EMBL" id="CP013065">
    <property type="protein sequence ID" value="ALM13443.1"/>
    <property type="molecule type" value="Genomic_DNA"/>
</dbReference>
<evidence type="ECO:0000256" key="2">
    <source>
        <dbReference type="ARBA" id="ARBA00022552"/>
    </source>
</evidence>
<accession>A0A0S1SLR7</accession>
<feature type="binding site" evidence="7 8">
    <location>
        <position position="26"/>
    </location>
    <ligand>
        <name>S-adenosyl-L-methionine</name>
        <dbReference type="ChEBI" id="CHEBI:59789"/>
    </ligand>
</feature>
<comment type="catalytic activity">
    <reaction evidence="7">
        <text>adenosine(1518)/adenosine(1519) in 16S rRNA + 4 S-adenosyl-L-methionine = N(6)-dimethyladenosine(1518)/N(6)-dimethyladenosine(1519) in 16S rRNA + 4 S-adenosyl-L-homocysteine + 4 H(+)</text>
        <dbReference type="Rhea" id="RHEA:19609"/>
        <dbReference type="Rhea" id="RHEA-COMP:10232"/>
        <dbReference type="Rhea" id="RHEA-COMP:10233"/>
        <dbReference type="ChEBI" id="CHEBI:15378"/>
        <dbReference type="ChEBI" id="CHEBI:57856"/>
        <dbReference type="ChEBI" id="CHEBI:59789"/>
        <dbReference type="ChEBI" id="CHEBI:74411"/>
        <dbReference type="ChEBI" id="CHEBI:74493"/>
        <dbReference type="EC" id="2.1.1.182"/>
    </reaction>
</comment>
<feature type="binding site" evidence="7 8">
    <location>
        <position position="74"/>
    </location>
    <ligand>
        <name>S-adenosyl-L-methionine</name>
        <dbReference type="ChEBI" id="CHEBI:59789"/>
    </ligand>
</feature>
<dbReference type="PANTHER" id="PTHR11727:SF7">
    <property type="entry name" value="DIMETHYLADENOSINE TRANSFERASE-RELATED"/>
    <property type="match status" value="1"/>
</dbReference>
<dbReference type="SUPFAM" id="SSF53335">
    <property type="entry name" value="S-adenosyl-L-methionine-dependent methyltransferases"/>
    <property type="match status" value="1"/>
</dbReference>
<dbReference type="Pfam" id="PF00398">
    <property type="entry name" value="RrnaAD"/>
    <property type="match status" value="1"/>
</dbReference>
<dbReference type="CDD" id="cd02440">
    <property type="entry name" value="AdoMet_MTases"/>
    <property type="match status" value="1"/>
</dbReference>
<organism evidence="10 11">
    <name type="scientific">Candidatus Peribacter riflensis</name>
    <dbReference type="NCBI Taxonomy" id="1735162"/>
    <lineage>
        <taxon>Bacteria</taxon>
        <taxon>Candidatus Peregrinibacteriota</taxon>
        <taxon>Candidatus Peribacteria</taxon>
        <taxon>Candidatus Peribacterales</taxon>
        <taxon>Candidatus Peribacteraceae</taxon>
        <taxon>Candidatus Peribacter</taxon>
    </lineage>
</organism>
<dbReference type="PATRIC" id="fig|1735161.3.peg.754"/>
<keyword evidence="4 7" id="KW-0808">Transferase</keyword>
<protein>
    <recommendedName>
        <fullName evidence="7">Ribosomal RNA small subunit methyltransferase A</fullName>
        <ecNumber evidence="7">2.1.1.182</ecNumber>
    </recommendedName>
    <alternativeName>
        <fullName evidence="7">16S rRNA (adenine(1518)-N(6)/adenine(1519)-N(6))-dimethyltransferase</fullName>
    </alternativeName>
    <alternativeName>
        <fullName evidence="7">16S rRNA dimethyladenosine transferase</fullName>
    </alternativeName>
    <alternativeName>
        <fullName evidence="7">16S rRNA dimethylase</fullName>
    </alternativeName>
    <alternativeName>
        <fullName evidence="7">S-adenosylmethionine-6-N', N'-adenosyl(rRNA) dimethyltransferase</fullName>
    </alternativeName>
</protein>
<reference evidence="10 11" key="2">
    <citation type="journal article" date="2016" name="PeerJ">
        <title>Analysis of five complete genome sequences for members of the class Peribacteria in the recently recognized Peregrinibacteria bacterial phylum.</title>
        <authorList>
            <person name="Anantharaman K."/>
            <person name="Brown C.T."/>
            <person name="Burstein D."/>
            <person name="Castelle C.J."/>
            <person name="Probst A.J."/>
            <person name="Thomas B.C."/>
            <person name="Williams K.H."/>
            <person name="Banfield J.F."/>
        </authorList>
    </citation>
    <scope>NUCLEOTIDE SEQUENCE [LARGE SCALE GENOMIC DNA]</scope>
    <source>
        <strain evidence="10">RIFOXYD1_FULL_PER-ii_59_16</strain>
    </source>
</reference>
<dbReference type="InterPro" id="IPR029063">
    <property type="entry name" value="SAM-dependent_MTases_sf"/>
</dbReference>
<evidence type="ECO:0000256" key="1">
    <source>
        <dbReference type="ARBA" id="ARBA00022490"/>
    </source>
</evidence>
<sequence length="271" mass="30031">MISLPDEIRQFCRNHGLRLNTDLGQHFLLDGSILDRIIETAQLRPVDTVVEIGPGVGVLTRELLKFAGSVIAIELDARMIPLLREFTGRDPKLNVVQGNALQIAMPESPYKVVANIPYHITSPLLRHLFLESKKPPTSLTLLIQREVAERICDTKDAGMLTILVGLFGTPKIVARVPPDAFLPPPKVDSAVLHIACFAEPLADGKTIERLFKLTKIGFGQKRKMLRNTLGTFQGVAERLAGLGIEQSRRPQTLSVQEWIALARAWPDDRDG</sequence>
<keyword evidence="1 7" id="KW-0963">Cytoplasm</keyword>
<comment type="subcellular location">
    <subcellularLocation>
        <location evidence="7">Cytoplasm</location>
    </subcellularLocation>
</comment>
<keyword evidence="3 7" id="KW-0489">Methyltransferase</keyword>
<dbReference type="Gene3D" id="1.10.8.100">
    <property type="entry name" value="Ribosomal RNA adenine dimethylase-like, domain 2"/>
    <property type="match status" value="1"/>
</dbReference>
<keyword evidence="2 7" id="KW-0698">rRNA processing</keyword>
<dbReference type="PROSITE" id="PS01131">
    <property type="entry name" value="RRNA_A_DIMETH"/>
    <property type="match status" value="1"/>
</dbReference>
<accession>A0A0S1SU48</accession>
<evidence type="ECO:0000256" key="3">
    <source>
        <dbReference type="ARBA" id="ARBA00022603"/>
    </source>
</evidence>
<dbReference type="GO" id="GO:0052908">
    <property type="term" value="F:16S rRNA (adenine(1518)-N(6)/adenine(1519)-N(6))-dimethyltransferase activity"/>
    <property type="evidence" value="ECO:0007669"/>
    <property type="project" value="UniProtKB-EC"/>
</dbReference>
<proteinExistence type="inferred from homology"/>
<dbReference type="PROSITE" id="PS51689">
    <property type="entry name" value="SAM_RNA_A_N6_MT"/>
    <property type="match status" value="1"/>
</dbReference>
<comment type="similarity">
    <text evidence="7">Belongs to the class I-like SAM-binding methyltransferase superfamily. rRNA adenine N(6)-methyltransferase family. RsmA subfamily.</text>
</comment>
<dbReference type="STRING" id="1735162.PeribacterB2_0773"/>
<feature type="domain" description="Ribosomal RNA adenine methylase transferase N-terminal" evidence="9">
    <location>
        <begin position="33"/>
        <end position="198"/>
    </location>
</feature>
<feature type="binding site" evidence="7 8">
    <location>
        <position position="53"/>
    </location>
    <ligand>
        <name>S-adenosyl-L-methionine</name>
        <dbReference type="ChEBI" id="CHEBI:59789"/>
    </ligand>
</feature>
<evidence type="ECO:0000256" key="5">
    <source>
        <dbReference type="ARBA" id="ARBA00022691"/>
    </source>
</evidence>
<feature type="binding site" evidence="7 8">
    <location>
        <position position="115"/>
    </location>
    <ligand>
        <name>S-adenosyl-L-methionine</name>
        <dbReference type="ChEBI" id="CHEBI:59789"/>
    </ligand>
</feature>
<evidence type="ECO:0000256" key="6">
    <source>
        <dbReference type="ARBA" id="ARBA00022884"/>
    </source>
</evidence>
<dbReference type="EC" id="2.1.1.182" evidence="7"/>
<accession>A0A0S1SI22</accession>
<dbReference type="AlphaFoldDB" id="A0A0S1SI22"/>
<comment type="function">
    <text evidence="7">Specifically dimethylates two adjacent adenosines (A1518 and A1519) in the loop of a conserved hairpin near the 3'-end of 16S rRNA in the 30S particle. May play a critical role in biogenesis of 30S subunits.</text>
</comment>
<dbReference type="SMART" id="SM00650">
    <property type="entry name" value="rADc"/>
    <property type="match status" value="1"/>
</dbReference>
<dbReference type="GO" id="GO:0005829">
    <property type="term" value="C:cytosol"/>
    <property type="evidence" value="ECO:0007669"/>
    <property type="project" value="TreeGrafter"/>
</dbReference>
<reference evidence="11" key="1">
    <citation type="submission" date="2015-10" db="EMBL/GenBank/DDBJ databases">
        <title>Analysis of five complete genome sequences for members of the class Peribacteria in the recently recognized Peregrinibacteria bacterial phylum.</title>
        <authorList>
            <person name="Anantharaman K."/>
            <person name="Brown C.T."/>
            <person name="Burstein D."/>
            <person name="Castelle C.J."/>
            <person name="Probst A.J."/>
            <person name="Thomas B.C."/>
            <person name="Williams K.H."/>
            <person name="Banfield J.F."/>
        </authorList>
    </citation>
    <scope>NUCLEOTIDE SEQUENCE [LARGE SCALE GENOMIC DNA]</scope>
</reference>
<accession>A0A0S1SVA8</accession>
<evidence type="ECO:0000259" key="9">
    <source>
        <dbReference type="SMART" id="SM00650"/>
    </source>
</evidence>
<dbReference type="InterPro" id="IPR020598">
    <property type="entry name" value="rRNA_Ade_methylase_Trfase_N"/>
</dbReference>
<name>A0A0S1SI22_9BACT</name>
<dbReference type="InterPro" id="IPR020596">
    <property type="entry name" value="rRNA_Ade_Mease_Trfase_CS"/>
</dbReference>
<gene>
    <name evidence="7" type="primary">rsmA</name>
    <name evidence="7" type="synonym">ksgA</name>
    <name evidence="10" type="ORF">PeribacterD1_0772</name>
</gene>
<dbReference type="KEGG" id="prf:PeribacterA2_0771"/>
<dbReference type="NCBIfam" id="TIGR00755">
    <property type="entry name" value="ksgA"/>
    <property type="match status" value="1"/>
</dbReference>
<evidence type="ECO:0000256" key="8">
    <source>
        <dbReference type="PROSITE-ProRule" id="PRU01026"/>
    </source>
</evidence>
<keyword evidence="5 7" id="KW-0949">S-adenosyl-L-methionine</keyword>
<evidence type="ECO:0000256" key="4">
    <source>
        <dbReference type="ARBA" id="ARBA00022679"/>
    </source>
</evidence>
<feature type="binding site" evidence="7 8">
    <location>
        <position position="28"/>
    </location>
    <ligand>
        <name>S-adenosyl-L-methionine</name>
        <dbReference type="ChEBI" id="CHEBI:59789"/>
    </ligand>
</feature>
<dbReference type="InterPro" id="IPR011530">
    <property type="entry name" value="rRNA_adenine_dimethylase"/>
</dbReference>
<dbReference type="InterPro" id="IPR001737">
    <property type="entry name" value="KsgA/Erm"/>
</dbReference>
<keyword evidence="6 7" id="KW-0694">RNA-binding</keyword>
<accession>A0A0S1SQ70</accession>
<dbReference type="PANTHER" id="PTHR11727">
    <property type="entry name" value="DIMETHYLADENOSINE TRANSFERASE"/>
    <property type="match status" value="1"/>
</dbReference>
<evidence type="ECO:0000313" key="11">
    <source>
        <dbReference type="Proteomes" id="UP000069135"/>
    </source>
</evidence>
<comment type="caution">
    <text evidence="7 8">Lacks conserved residue(s) required for the propagation of feature annotation.</text>
</comment>
<evidence type="ECO:0000256" key="7">
    <source>
        <dbReference type="HAMAP-Rule" id="MF_00607"/>
    </source>
</evidence>
<dbReference type="GO" id="GO:0003723">
    <property type="term" value="F:RNA binding"/>
    <property type="evidence" value="ECO:0007669"/>
    <property type="project" value="UniProtKB-UniRule"/>
</dbReference>
<dbReference type="Gene3D" id="3.40.50.150">
    <property type="entry name" value="Vaccinia Virus protein VP39"/>
    <property type="match status" value="1"/>
</dbReference>
<dbReference type="InterPro" id="IPR023165">
    <property type="entry name" value="rRNA_Ade_diMease-like_C"/>
</dbReference>
<evidence type="ECO:0000313" key="10">
    <source>
        <dbReference type="EMBL" id="ALM13443.1"/>
    </source>
</evidence>
<dbReference type="HAMAP" id="MF_00607">
    <property type="entry name" value="16SrRNA_methyltr_A"/>
    <property type="match status" value="1"/>
</dbReference>
<dbReference type="Proteomes" id="UP000069135">
    <property type="component" value="Chromosome"/>
</dbReference>